<feature type="region of interest" description="Disordered" evidence="1">
    <location>
        <begin position="397"/>
        <end position="416"/>
    </location>
</feature>
<evidence type="ECO:0000256" key="1">
    <source>
        <dbReference type="SAM" id="MobiDB-lite"/>
    </source>
</evidence>
<dbReference type="RefSeq" id="WP_344528905.1">
    <property type="nucleotide sequence ID" value="NZ_BAAAPE010000008.1"/>
</dbReference>
<feature type="region of interest" description="Disordered" evidence="1">
    <location>
        <begin position="20"/>
        <end position="48"/>
    </location>
</feature>
<comment type="caution">
    <text evidence="2">The sequence shown here is derived from an EMBL/GenBank/DDBJ whole genome shotgun (WGS) entry which is preliminary data.</text>
</comment>
<evidence type="ECO:0008006" key="4">
    <source>
        <dbReference type="Google" id="ProtNLM"/>
    </source>
</evidence>
<sequence length="416" mass="46880">MHVSRRMLLAASGAALLTAGCTGQDGDKESDAPSGGPSDRPSGEPVDWSGALGVNFNSEPGGMRLAHLKDLSTGWVRGFVPLVPRTDRGPVTRQPPVATLLTAHGKGYATILSLKFPHPREALPRPGTSRMDKELARVDRVLKAVLGKVDILVIGNEPFIESTEADRDGTGVNVFYEHVARHVIAYRKKKFADGCRTRLYMGALTWLDDPARRTDTTRRWLEFVHDTREIEGVDIHPHVRSLDGSRKYLDYVVPRLREDQKFLATEFSLVHLWGDNMKTRIPAEFAEKWKMPRGMRVWQLLKRAAAQPFPQEKWDDFLSMSPWFDRNKHYVRDQMEQFRDTGKLGVATYGVVQGESMVKDIKPAKKPWLLNSLYATRTVRPDGKAVTGRNPAFQSDFKSLQRKEDRIPVHTGEAST</sequence>
<evidence type="ECO:0000313" key="3">
    <source>
        <dbReference type="Proteomes" id="UP001500016"/>
    </source>
</evidence>
<dbReference type="EMBL" id="BAAAPE010000008">
    <property type="protein sequence ID" value="GAA2077780.1"/>
    <property type="molecule type" value="Genomic_DNA"/>
</dbReference>
<dbReference type="SUPFAM" id="SSF51445">
    <property type="entry name" value="(Trans)glycosidases"/>
    <property type="match status" value="1"/>
</dbReference>
<dbReference type="PROSITE" id="PS51257">
    <property type="entry name" value="PROKAR_LIPOPROTEIN"/>
    <property type="match status" value="1"/>
</dbReference>
<accession>A0ABP5HI57</accession>
<dbReference type="InterPro" id="IPR017853">
    <property type="entry name" value="GH"/>
</dbReference>
<evidence type="ECO:0000313" key="2">
    <source>
        <dbReference type="EMBL" id="GAA2077780.1"/>
    </source>
</evidence>
<gene>
    <name evidence="2" type="ORF">GCM10009801_34130</name>
</gene>
<name>A0ABP5HI57_9ACTN</name>
<dbReference type="Proteomes" id="UP001500016">
    <property type="component" value="Unassembled WGS sequence"/>
</dbReference>
<protein>
    <recommendedName>
        <fullName evidence="4">Lipoprotein</fullName>
    </recommendedName>
</protein>
<feature type="compositionally biased region" description="Basic and acidic residues" evidence="1">
    <location>
        <begin position="399"/>
        <end position="408"/>
    </location>
</feature>
<keyword evidence="3" id="KW-1185">Reference proteome</keyword>
<organism evidence="2 3">
    <name type="scientific">Streptomyces albiaxialis</name>
    <dbReference type="NCBI Taxonomy" id="329523"/>
    <lineage>
        <taxon>Bacteria</taxon>
        <taxon>Bacillati</taxon>
        <taxon>Actinomycetota</taxon>
        <taxon>Actinomycetes</taxon>
        <taxon>Kitasatosporales</taxon>
        <taxon>Streptomycetaceae</taxon>
        <taxon>Streptomyces</taxon>
    </lineage>
</organism>
<proteinExistence type="predicted"/>
<reference evidence="3" key="1">
    <citation type="journal article" date="2019" name="Int. J. Syst. Evol. Microbiol.">
        <title>The Global Catalogue of Microorganisms (GCM) 10K type strain sequencing project: providing services to taxonomists for standard genome sequencing and annotation.</title>
        <authorList>
            <consortium name="The Broad Institute Genomics Platform"/>
            <consortium name="The Broad Institute Genome Sequencing Center for Infectious Disease"/>
            <person name="Wu L."/>
            <person name="Ma J."/>
        </authorList>
    </citation>
    <scope>NUCLEOTIDE SEQUENCE [LARGE SCALE GENOMIC DNA]</scope>
    <source>
        <strain evidence="3">JCM 15478</strain>
    </source>
</reference>